<dbReference type="GO" id="GO:0005525">
    <property type="term" value="F:GTP binding"/>
    <property type="evidence" value="ECO:0007669"/>
    <property type="project" value="InterPro"/>
</dbReference>
<dbReference type="SUPFAM" id="SSF52540">
    <property type="entry name" value="P-loop containing nucleoside triphosphate hydrolases"/>
    <property type="match status" value="1"/>
</dbReference>
<dbReference type="GO" id="GO:0043022">
    <property type="term" value="F:ribosome binding"/>
    <property type="evidence" value="ECO:0007669"/>
    <property type="project" value="TreeGrafter"/>
</dbReference>
<proteinExistence type="predicted"/>
<dbReference type="NCBIfam" id="TIGR00231">
    <property type="entry name" value="small_GTP"/>
    <property type="match status" value="1"/>
</dbReference>
<dbReference type="InterPro" id="IPR000795">
    <property type="entry name" value="T_Tr_GTP-bd_dom"/>
</dbReference>
<dbReference type="GO" id="GO:0003746">
    <property type="term" value="F:translation elongation factor activity"/>
    <property type="evidence" value="ECO:0007669"/>
    <property type="project" value="UniProtKB-KW"/>
</dbReference>
<evidence type="ECO:0000313" key="2">
    <source>
        <dbReference type="EMBL" id="PIK57304.1"/>
    </source>
</evidence>
<reference evidence="2 3" key="1">
    <citation type="journal article" date="2017" name="PLoS Biol.">
        <title>The sea cucumber genome provides insights into morphological evolution and visceral regeneration.</title>
        <authorList>
            <person name="Zhang X."/>
            <person name="Sun L."/>
            <person name="Yuan J."/>
            <person name="Sun Y."/>
            <person name="Gao Y."/>
            <person name="Zhang L."/>
            <person name="Li S."/>
            <person name="Dai H."/>
            <person name="Hamel J.F."/>
            <person name="Liu C."/>
            <person name="Yu Y."/>
            <person name="Liu S."/>
            <person name="Lin W."/>
            <person name="Guo K."/>
            <person name="Jin S."/>
            <person name="Xu P."/>
            <person name="Storey K.B."/>
            <person name="Huan P."/>
            <person name="Zhang T."/>
            <person name="Zhou Y."/>
            <person name="Zhang J."/>
            <person name="Lin C."/>
            <person name="Li X."/>
            <person name="Xing L."/>
            <person name="Huo D."/>
            <person name="Sun M."/>
            <person name="Wang L."/>
            <person name="Mercier A."/>
            <person name="Li F."/>
            <person name="Yang H."/>
            <person name="Xiang J."/>
        </authorList>
    </citation>
    <scope>NUCLEOTIDE SEQUENCE [LARGE SCALE GENOMIC DNA]</scope>
    <source>
        <strain evidence="2">Shaxun</strain>
        <tissue evidence="2">Muscle</tissue>
    </source>
</reference>
<dbReference type="GO" id="GO:0005829">
    <property type="term" value="C:cytosol"/>
    <property type="evidence" value="ECO:0007669"/>
    <property type="project" value="TreeGrafter"/>
</dbReference>
<sequence length="246" mass="27374">MRFVGKQKLVELQKKPVNIRNICILAHVDHGKTTLADSFISSNGIISSRLAGQLRYLDSREDEQVRGITMKSSAIALGFVRENEEYLVNLIDTPGHVDFSSEVSTAVRLCDGALVVVDVVEGVSPQTHVVLHQAWLEDIKPCLVLNKLDRLITELRFTPLEAYLHLQQILEQVNAVMGNLFASDILEQASSKITKLEEDQIRPSQLESRTFDWSSGLEDTDDSSIYFSPKEGNVIFGSALDGWGFG</sequence>
<evidence type="ECO:0000259" key="1">
    <source>
        <dbReference type="PROSITE" id="PS51722"/>
    </source>
</evidence>
<feature type="domain" description="Tr-type G" evidence="1">
    <location>
        <begin position="17"/>
        <end position="246"/>
    </location>
</feature>
<dbReference type="AlphaFoldDB" id="A0A2G8LAQ5"/>
<dbReference type="GO" id="GO:0042256">
    <property type="term" value="P:cytosolic ribosome assembly"/>
    <property type="evidence" value="ECO:0007669"/>
    <property type="project" value="TreeGrafter"/>
</dbReference>
<dbReference type="Proteomes" id="UP000230750">
    <property type="component" value="Unassembled WGS sequence"/>
</dbReference>
<gene>
    <name evidence="2" type="ORF">BSL78_05755</name>
</gene>
<dbReference type="STRING" id="307972.A0A2G8LAQ5"/>
<keyword evidence="2" id="KW-0648">Protein biosynthesis</keyword>
<evidence type="ECO:0000313" key="3">
    <source>
        <dbReference type="Proteomes" id="UP000230750"/>
    </source>
</evidence>
<accession>A0A2G8LAQ5</accession>
<dbReference type="GO" id="GO:1990904">
    <property type="term" value="C:ribonucleoprotein complex"/>
    <property type="evidence" value="ECO:0007669"/>
    <property type="project" value="TreeGrafter"/>
</dbReference>
<protein>
    <submittedName>
        <fullName evidence="2">Putative elongation factor Tu GTP-binding domain-containing protein 1-like</fullName>
    </submittedName>
</protein>
<dbReference type="OrthoDB" id="364892at2759"/>
<dbReference type="PANTHER" id="PTHR42908:SF3">
    <property type="entry name" value="ELONGATION FACTOR-LIKE GTPASE 1"/>
    <property type="match status" value="1"/>
</dbReference>
<dbReference type="PRINTS" id="PR00315">
    <property type="entry name" value="ELONGATNFCT"/>
</dbReference>
<keyword evidence="3" id="KW-1185">Reference proteome</keyword>
<name>A0A2G8LAQ5_STIJA</name>
<dbReference type="GO" id="GO:0003924">
    <property type="term" value="F:GTPase activity"/>
    <property type="evidence" value="ECO:0007669"/>
    <property type="project" value="InterPro"/>
</dbReference>
<comment type="caution">
    <text evidence="2">The sequence shown here is derived from an EMBL/GenBank/DDBJ whole genome shotgun (WGS) entry which is preliminary data.</text>
</comment>
<organism evidence="2 3">
    <name type="scientific">Stichopus japonicus</name>
    <name type="common">Sea cucumber</name>
    <dbReference type="NCBI Taxonomy" id="307972"/>
    <lineage>
        <taxon>Eukaryota</taxon>
        <taxon>Metazoa</taxon>
        <taxon>Echinodermata</taxon>
        <taxon>Eleutherozoa</taxon>
        <taxon>Echinozoa</taxon>
        <taxon>Holothuroidea</taxon>
        <taxon>Aspidochirotacea</taxon>
        <taxon>Aspidochirotida</taxon>
        <taxon>Stichopodidae</taxon>
        <taxon>Apostichopus</taxon>
    </lineage>
</organism>
<keyword evidence="2" id="KW-0251">Elongation factor</keyword>
<dbReference type="Pfam" id="PF00009">
    <property type="entry name" value="GTP_EFTU"/>
    <property type="match status" value="1"/>
</dbReference>
<dbReference type="FunFam" id="3.40.50.300:FF:000732">
    <property type="entry name" value="Elongation factor like GTPase 1"/>
    <property type="match status" value="1"/>
</dbReference>
<dbReference type="EMBL" id="MRZV01000146">
    <property type="protein sequence ID" value="PIK57304.1"/>
    <property type="molecule type" value="Genomic_DNA"/>
</dbReference>
<dbReference type="InterPro" id="IPR005225">
    <property type="entry name" value="Small_GTP-bd"/>
</dbReference>
<dbReference type="Gene3D" id="3.40.50.300">
    <property type="entry name" value="P-loop containing nucleotide triphosphate hydrolases"/>
    <property type="match status" value="1"/>
</dbReference>
<dbReference type="PANTHER" id="PTHR42908">
    <property type="entry name" value="TRANSLATION ELONGATION FACTOR-RELATED"/>
    <property type="match status" value="1"/>
</dbReference>
<dbReference type="PROSITE" id="PS51722">
    <property type="entry name" value="G_TR_2"/>
    <property type="match status" value="1"/>
</dbReference>
<dbReference type="InterPro" id="IPR027417">
    <property type="entry name" value="P-loop_NTPase"/>
</dbReference>